<dbReference type="SUPFAM" id="SSF48403">
    <property type="entry name" value="Ankyrin repeat"/>
    <property type="match status" value="1"/>
</dbReference>
<evidence type="ECO:0000256" key="2">
    <source>
        <dbReference type="ARBA" id="ARBA00022737"/>
    </source>
</evidence>
<accession>A0A4Y7THT5</accession>
<dbReference type="InterPro" id="IPR036770">
    <property type="entry name" value="Ankyrin_rpt-contain_sf"/>
</dbReference>
<dbReference type="GO" id="GO:0008270">
    <property type="term" value="F:zinc ion binding"/>
    <property type="evidence" value="ECO:0007669"/>
    <property type="project" value="UniProtKB-KW"/>
</dbReference>
<dbReference type="Pfam" id="PF01753">
    <property type="entry name" value="zf-MYND"/>
    <property type="match status" value="1"/>
</dbReference>
<evidence type="ECO:0000313" key="10">
    <source>
        <dbReference type="Proteomes" id="UP000298030"/>
    </source>
</evidence>
<name>A0A4Y7THT5_COPMI</name>
<dbReference type="Gene3D" id="6.10.140.2220">
    <property type="match status" value="1"/>
</dbReference>
<keyword evidence="1" id="KW-0479">Metal-binding</keyword>
<evidence type="ECO:0000256" key="7">
    <source>
        <dbReference type="PROSITE-ProRule" id="PRU00134"/>
    </source>
</evidence>
<keyword evidence="4" id="KW-0862">Zinc</keyword>
<dbReference type="PROSITE" id="PS50088">
    <property type="entry name" value="ANK_REPEAT"/>
    <property type="match status" value="2"/>
</dbReference>
<dbReference type="STRING" id="71717.A0A4Y7THT5"/>
<feature type="repeat" description="ANK" evidence="6">
    <location>
        <begin position="147"/>
        <end position="183"/>
    </location>
</feature>
<dbReference type="EMBL" id="QPFP01000012">
    <property type="protein sequence ID" value="TEB33488.1"/>
    <property type="molecule type" value="Genomic_DNA"/>
</dbReference>
<keyword evidence="3 7" id="KW-0863">Zinc-finger</keyword>
<evidence type="ECO:0000256" key="5">
    <source>
        <dbReference type="ARBA" id="ARBA00023043"/>
    </source>
</evidence>
<protein>
    <recommendedName>
        <fullName evidence="8">MYND-type domain-containing protein</fullName>
    </recommendedName>
</protein>
<dbReference type="OrthoDB" id="194358at2759"/>
<dbReference type="InterPro" id="IPR002893">
    <property type="entry name" value="Znf_MYND"/>
</dbReference>
<reference evidence="9 10" key="1">
    <citation type="journal article" date="2019" name="Nat. Ecol. Evol.">
        <title>Megaphylogeny resolves global patterns of mushroom evolution.</title>
        <authorList>
            <person name="Varga T."/>
            <person name="Krizsan K."/>
            <person name="Foldi C."/>
            <person name="Dima B."/>
            <person name="Sanchez-Garcia M."/>
            <person name="Sanchez-Ramirez S."/>
            <person name="Szollosi G.J."/>
            <person name="Szarkandi J.G."/>
            <person name="Papp V."/>
            <person name="Albert L."/>
            <person name="Andreopoulos W."/>
            <person name="Angelini C."/>
            <person name="Antonin V."/>
            <person name="Barry K.W."/>
            <person name="Bougher N.L."/>
            <person name="Buchanan P."/>
            <person name="Buyck B."/>
            <person name="Bense V."/>
            <person name="Catcheside P."/>
            <person name="Chovatia M."/>
            <person name="Cooper J."/>
            <person name="Damon W."/>
            <person name="Desjardin D."/>
            <person name="Finy P."/>
            <person name="Geml J."/>
            <person name="Haridas S."/>
            <person name="Hughes K."/>
            <person name="Justo A."/>
            <person name="Karasinski D."/>
            <person name="Kautmanova I."/>
            <person name="Kiss B."/>
            <person name="Kocsube S."/>
            <person name="Kotiranta H."/>
            <person name="LaButti K.M."/>
            <person name="Lechner B.E."/>
            <person name="Liimatainen K."/>
            <person name="Lipzen A."/>
            <person name="Lukacs Z."/>
            <person name="Mihaltcheva S."/>
            <person name="Morgado L.N."/>
            <person name="Niskanen T."/>
            <person name="Noordeloos M.E."/>
            <person name="Ohm R.A."/>
            <person name="Ortiz-Santana B."/>
            <person name="Ovrebo C."/>
            <person name="Racz N."/>
            <person name="Riley R."/>
            <person name="Savchenko A."/>
            <person name="Shiryaev A."/>
            <person name="Soop K."/>
            <person name="Spirin V."/>
            <person name="Szebenyi C."/>
            <person name="Tomsovsky M."/>
            <person name="Tulloss R.E."/>
            <person name="Uehling J."/>
            <person name="Grigoriev I.V."/>
            <person name="Vagvolgyi C."/>
            <person name="Papp T."/>
            <person name="Martin F.M."/>
            <person name="Miettinen O."/>
            <person name="Hibbett D.S."/>
            <person name="Nagy L.G."/>
        </authorList>
    </citation>
    <scope>NUCLEOTIDE SEQUENCE [LARGE SCALE GENOMIC DNA]</scope>
    <source>
        <strain evidence="9 10">FP101781</strain>
    </source>
</reference>
<feature type="domain" description="MYND-type" evidence="8">
    <location>
        <begin position="256"/>
        <end position="294"/>
    </location>
</feature>
<gene>
    <name evidence="9" type="ORF">FA13DRAFT_1754108</name>
</gene>
<evidence type="ECO:0000256" key="4">
    <source>
        <dbReference type="ARBA" id="ARBA00022833"/>
    </source>
</evidence>
<sequence length="441" mass="48637">MPKRDPRFNFTREPTWTTKPGGGYVVTEEFKRILAQPGFLNDSNGAQRALKLYPDGSMGFRLDDFSMFGQACFCGNVPYVEGALRSGEAPPLSTKESAYEQGYASLVILGSQRLGAMDVPGAPKTEHLAVLELLIARGLPLDLPDIAGYTALQHAAMQHSLQDHEKILRKLLTSGADVNYQNKWGSTPLHGAVMRANVLGIDLLMEHGASIDLPDGNGYTVRGFYNKAGPAVNAAIEKWLTRRSGKEEAPMTGKRCERCGVSQKDLKICSGCKTVQYCSKECQRAVWSTHKKGCKTFDNSTSVTLIAHYRDSRFAQTLPIATLQRGIAAGLPTDSIPMGQMRGNQAPTNLPASGKQAVVKIQIPPVLKNPDGSYNDMMVYTQKRDFACMVRRRDCPKEFDRVYDVIRTKTISQLKGYFSAEIKSRDEFAVKVSEVLASQPW</sequence>
<proteinExistence type="predicted"/>
<evidence type="ECO:0000256" key="1">
    <source>
        <dbReference type="ARBA" id="ARBA00022723"/>
    </source>
</evidence>
<keyword evidence="10" id="KW-1185">Reference proteome</keyword>
<feature type="repeat" description="ANK" evidence="6">
    <location>
        <begin position="184"/>
        <end position="216"/>
    </location>
</feature>
<dbReference type="PANTHER" id="PTHR46680">
    <property type="entry name" value="NF-KAPPA-B INHIBITOR ALPHA"/>
    <property type="match status" value="1"/>
</dbReference>
<dbReference type="PROSITE" id="PS01360">
    <property type="entry name" value="ZF_MYND_1"/>
    <property type="match status" value="1"/>
</dbReference>
<dbReference type="Proteomes" id="UP000298030">
    <property type="component" value="Unassembled WGS sequence"/>
</dbReference>
<dbReference type="PROSITE" id="PS50297">
    <property type="entry name" value="ANK_REP_REGION"/>
    <property type="match status" value="2"/>
</dbReference>
<dbReference type="SMART" id="SM00248">
    <property type="entry name" value="ANK"/>
    <property type="match status" value="2"/>
</dbReference>
<dbReference type="PROSITE" id="PS50865">
    <property type="entry name" value="ZF_MYND_2"/>
    <property type="match status" value="1"/>
</dbReference>
<evidence type="ECO:0000313" key="9">
    <source>
        <dbReference type="EMBL" id="TEB33488.1"/>
    </source>
</evidence>
<evidence type="ECO:0000256" key="6">
    <source>
        <dbReference type="PROSITE-ProRule" id="PRU00023"/>
    </source>
</evidence>
<dbReference type="SUPFAM" id="SSF144232">
    <property type="entry name" value="HIT/MYND zinc finger-like"/>
    <property type="match status" value="1"/>
</dbReference>
<keyword evidence="2" id="KW-0677">Repeat</keyword>
<comment type="caution">
    <text evidence="9">The sequence shown here is derived from an EMBL/GenBank/DDBJ whole genome shotgun (WGS) entry which is preliminary data.</text>
</comment>
<dbReference type="Gene3D" id="1.25.40.20">
    <property type="entry name" value="Ankyrin repeat-containing domain"/>
    <property type="match status" value="1"/>
</dbReference>
<organism evidence="9 10">
    <name type="scientific">Coprinellus micaceus</name>
    <name type="common">Glistening ink-cap mushroom</name>
    <name type="synonym">Coprinus micaceus</name>
    <dbReference type="NCBI Taxonomy" id="71717"/>
    <lineage>
        <taxon>Eukaryota</taxon>
        <taxon>Fungi</taxon>
        <taxon>Dikarya</taxon>
        <taxon>Basidiomycota</taxon>
        <taxon>Agaricomycotina</taxon>
        <taxon>Agaricomycetes</taxon>
        <taxon>Agaricomycetidae</taxon>
        <taxon>Agaricales</taxon>
        <taxon>Agaricineae</taxon>
        <taxon>Psathyrellaceae</taxon>
        <taxon>Coprinellus</taxon>
    </lineage>
</organism>
<dbReference type="Pfam" id="PF13637">
    <property type="entry name" value="Ank_4"/>
    <property type="match status" value="1"/>
</dbReference>
<dbReference type="AlphaFoldDB" id="A0A4Y7THT5"/>
<dbReference type="PANTHER" id="PTHR46680:SF3">
    <property type="entry name" value="NF-KAPPA-B INHIBITOR CACTUS"/>
    <property type="match status" value="1"/>
</dbReference>
<dbReference type="InterPro" id="IPR002110">
    <property type="entry name" value="Ankyrin_rpt"/>
</dbReference>
<evidence type="ECO:0000259" key="8">
    <source>
        <dbReference type="PROSITE" id="PS50865"/>
    </source>
</evidence>
<evidence type="ECO:0000256" key="3">
    <source>
        <dbReference type="ARBA" id="ARBA00022771"/>
    </source>
</evidence>
<keyword evidence="5 6" id="KW-0040">ANK repeat</keyword>
<dbReference type="InterPro" id="IPR051070">
    <property type="entry name" value="NF-kappa-B_inhibitor"/>
</dbReference>